<evidence type="ECO:0000313" key="2">
    <source>
        <dbReference type="Proteomes" id="UP000799754"/>
    </source>
</evidence>
<dbReference type="Proteomes" id="UP000799754">
    <property type="component" value="Unassembled WGS sequence"/>
</dbReference>
<dbReference type="EMBL" id="MU006736">
    <property type="protein sequence ID" value="KAF2623562.1"/>
    <property type="molecule type" value="Genomic_DNA"/>
</dbReference>
<organism evidence="1 2">
    <name type="scientific">Macroventuria anomochaeta</name>
    <dbReference type="NCBI Taxonomy" id="301207"/>
    <lineage>
        <taxon>Eukaryota</taxon>
        <taxon>Fungi</taxon>
        <taxon>Dikarya</taxon>
        <taxon>Ascomycota</taxon>
        <taxon>Pezizomycotina</taxon>
        <taxon>Dothideomycetes</taxon>
        <taxon>Pleosporomycetidae</taxon>
        <taxon>Pleosporales</taxon>
        <taxon>Pleosporineae</taxon>
        <taxon>Didymellaceae</taxon>
        <taxon>Macroventuria</taxon>
    </lineage>
</organism>
<comment type="caution">
    <text evidence="1">The sequence shown here is derived from an EMBL/GenBank/DDBJ whole genome shotgun (WGS) entry which is preliminary data.</text>
</comment>
<protein>
    <submittedName>
        <fullName evidence="1">Uncharacterized protein</fullName>
    </submittedName>
</protein>
<accession>A0ACB6RQL2</accession>
<name>A0ACB6RQL2_9PLEO</name>
<sequence length="513" mass="56546">MSTSEEVVIARPTNNVAREVRVIRAQYPQECLKQPMQLFGPASIVEPRKSPRTYQNTGFQTLPPPNGQIYKLIHGREPSQTDCVRNMGTAAIGRYADDPRSNPYELLYGTAYPAPPTAQRDIHADSGFQTASCDAIKKALARAKVKASMTANKYREAAARAGYAICAESKDEMIIHSEQYPMTVQLDAEGNLLAGTVERRCLPNIYGASSKPTPLAPGFMRKTLIPPSRRASNSVQHESQDALTEEASYPSPSQSPTIIPRIVEDQLPTPLERISALIPSSTEGASDLNSTLDNEYGSVGSDLNEFVVYDARAAARSPAPVPIATSALSGKRGLSEQLHTDTPSKRSKISTPENLRKTSMSTTPLSPENIRYRRDLGREYGQRDDVVDGMRRTYSTIVCTIPVGPSKEDRIYQPPEQPKIQYGSGPFQSYALPGPPETFNHASISATRISSQGYAGIQLSEKQTPLSEGYWHNMRQEMSKVITAQRQDDTGITKLKKNTQSMNRDWGEFYDPV</sequence>
<proteinExistence type="predicted"/>
<evidence type="ECO:0000313" key="1">
    <source>
        <dbReference type="EMBL" id="KAF2623562.1"/>
    </source>
</evidence>
<gene>
    <name evidence="1" type="ORF">BU25DRAFT_461941</name>
</gene>
<reference evidence="1" key="1">
    <citation type="journal article" date="2020" name="Stud. Mycol.">
        <title>101 Dothideomycetes genomes: a test case for predicting lifestyles and emergence of pathogens.</title>
        <authorList>
            <person name="Haridas S."/>
            <person name="Albert R."/>
            <person name="Binder M."/>
            <person name="Bloem J."/>
            <person name="Labutti K."/>
            <person name="Salamov A."/>
            <person name="Andreopoulos B."/>
            <person name="Baker S."/>
            <person name="Barry K."/>
            <person name="Bills G."/>
            <person name="Bluhm B."/>
            <person name="Cannon C."/>
            <person name="Castanera R."/>
            <person name="Culley D."/>
            <person name="Daum C."/>
            <person name="Ezra D."/>
            <person name="Gonzalez J."/>
            <person name="Henrissat B."/>
            <person name="Kuo A."/>
            <person name="Liang C."/>
            <person name="Lipzen A."/>
            <person name="Lutzoni F."/>
            <person name="Magnuson J."/>
            <person name="Mondo S."/>
            <person name="Nolan M."/>
            <person name="Ohm R."/>
            <person name="Pangilinan J."/>
            <person name="Park H.-J."/>
            <person name="Ramirez L."/>
            <person name="Alfaro M."/>
            <person name="Sun H."/>
            <person name="Tritt A."/>
            <person name="Yoshinaga Y."/>
            <person name="Zwiers L.-H."/>
            <person name="Turgeon B."/>
            <person name="Goodwin S."/>
            <person name="Spatafora J."/>
            <person name="Crous P."/>
            <person name="Grigoriev I."/>
        </authorList>
    </citation>
    <scope>NUCLEOTIDE SEQUENCE</scope>
    <source>
        <strain evidence="1">CBS 525.71</strain>
    </source>
</reference>
<keyword evidence="2" id="KW-1185">Reference proteome</keyword>